<protein>
    <submittedName>
        <fullName evidence="2">NAD(P)-binding protein</fullName>
    </submittedName>
</protein>
<dbReference type="PANTHER" id="PTHR42842:SF3">
    <property type="entry name" value="FAD_NAD(P)-BINDING OXIDOREDUCTASE FAMILY PROTEIN"/>
    <property type="match status" value="1"/>
</dbReference>
<dbReference type="AlphaFoldDB" id="A0A8J7H395"/>
<reference evidence="2" key="1">
    <citation type="submission" date="2020-12" db="EMBL/GenBank/DDBJ databases">
        <title>M. sibirica DSM 26468T genome.</title>
        <authorList>
            <person name="Thieme N."/>
            <person name="Rettenmaier R."/>
            <person name="Zverlov V."/>
            <person name="Liebl W."/>
        </authorList>
    </citation>
    <scope>NUCLEOTIDE SEQUENCE</scope>
    <source>
        <strain evidence="2">DSM 26468</strain>
    </source>
</reference>
<dbReference type="InterPro" id="IPR028348">
    <property type="entry name" value="FAD-binding_protein"/>
</dbReference>
<dbReference type="PIRSF" id="PIRSF038984">
    <property type="entry name" value="FAD_binding_protein"/>
    <property type="match status" value="1"/>
</dbReference>
<dbReference type="InterPro" id="IPR036188">
    <property type="entry name" value="FAD/NAD-bd_sf"/>
</dbReference>
<dbReference type="EMBL" id="JAEAGR010000011">
    <property type="protein sequence ID" value="MBH1941462.1"/>
    <property type="molecule type" value="Genomic_DNA"/>
</dbReference>
<name>A0A8J7H395_9FIRM</name>
<dbReference type="Pfam" id="PF21688">
    <property type="entry name" value="FAD-depend_C"/>
    <property type="match status" value="1"/>
</dbReference>
<proteinExistence type="predicted"/>
<sequence>MIRISQLKLPIRHTQQDLEQAVSKALRLKAIQIDQINIVKKSIDARKKNDIRYIYTIDVTLKQSEGLYEPEVIKRSKNVNVAYSEKSEYTFKPSGQNKLNHRPVVVGTGPAGLFAAWLLAKHGYQPLVIERGDEVDKRVKAVKHFWESKALDPESNVQFGEGGAGTFSDGKLNTMVKDANNRYPLIMETFVAHGAPSEILYLNKPHIGTDKLRNVVESMRKEIIQLGGEVRFRTKLTDLFIENNKLVKIELNHKEVISCEVLISAIGHSARDTFLMFLKRGLMLSPKAFAIGLRMEHKQKMISQSQYGDAYIHLPAADYKLTHQTKSGRGVYSFCMCPGGFVVNASSEEGHLAVNGMSNYNRDEENANSAIVVTVTPEDFGKNEPLSGLYFQQKWEALAYKTGNGDVPIQLFGDLLRNRESVTIGNVTPNLKGKYRLSNLNNCLPNFVLEAVIEGIQAFDHKIKGFAEEEAILSGIESRTSSPIRIHRDEAFESNIKGIYPCGEGAGYAGGITSAAMDGIKIFETVASRFLPI</sequence>
<dbReference type="Proteomes" id="UP000623269">
    <property type="component" value="Unassembled WGS sequence"/>
</dbReference>
<evidence type="ECO:0000313" key="3">
    <source>
        <dbReference type="Proteomes" id="UP000623269"/>
    </source>
</evidence>
<dbReference type="Gene3D" id="3.50.50.60">
    <property type="entry name" value="FAD/NAD(P)-binding domain"/>
    <property type="match status" value="2"/>
</dbReference>
<dbReference type="Pfam" id="PF13450">
    <property type="entry name" value="NAD_binding_8"/>
    <property type="match status" value="1"/>
</dbReference>
<dbReference type="RefSeq" id="WP_197661676.1">
    <property type="nucleotide sequence ID" value="NZ_JAEAGR010000011.1"/>
</dbReference>
<comment type="caution">
    <text evidence="2">The sequence shown here is derived from an EMBL/GenBank/DDBJ whole genome shotgun (WGS) entry which is preliminary data.</text>
</comment>
<dbReference type="Gene3D" id="3.30.70.2700">
    <property type="match status" value="1"/>
</dbReference>
<dbReference type="InterPro" id="IPR049516">
    <property type="entry name" value="FAD-depend_C"/>
</dbReference>
<keyword evidence="3" id="KW-1185">Reference proteome</keyword>
<accession>A0A8J7H395</accession>
<evidence type="ECO:0000313" key="2">
    <source>
        <dbReference type="EMBL" id="MBH1941462.1"/>
    </source>
</evidence>
<dbReference type="SUPFAM" id="SSF51905">
    <property type="entry name" value="FAD/NAD(P)-binding domain"/>
    <property type="match status" value="1"/>
</dbReference>
<gene>
    <name evidence="2" type="ORF">I5677_11215</name>
</gene>
<evidence type="ECO:0000259" key="1">
    <source>
        <dbReference type="Pfam" id="PF21688"/>
    </source>
</evidence>
<dbReference type="PANTHER" id="PTHR42842">
    <property type="entry name" value="FAD/NAD(P)-BINDING OXIDOREDUCTASE"/>
    <property type="match status" value="1"/>
</dbReference>
<feature type="domain" description="FAD-dependent protein C-terminal" evidence="1">
    <location>
        <begin position="288"/>
        <end position="480"/>
    </location>
</feature>
<organism evidence="2 3">
    <name type="scientific">Mobilitalea sibirica</name>
    <dbReference type="NCBI Taxonomy" id="1462919"/>
    <lineage>
        <taxon>Bacteria</taxon>
        <taxon>Bacillati</taxon>
        <taxon>Bacillota</taxon>
        <taxon>Clostridia</taxon>
        <taxon>Lachnospirales</taxon>
        <taxon>Lachnospiraceae</taxon>
        <taxon>Mobilitalea</taxon>
    </lineage>
</organism>